<dbReference type="SUPFAM" id="SSF88713">
    <property type="entry name" value="Glycoside hydrolase/deacetylase"/>
    <property type="match status" value="1"/>
</dbReference>
<dbReference type="PANTHER" id="PTHR34216">
    <property type="match status" value="1"/>
</dbReference>
<evidence type="ECO:0000256" key="6">
    <source>
        <dbReference type="ARBA" id="ARBA00032976"/>
    </source>
</evidence>
<dbReference type="GO" id="GO:0016810">
    <property type="term" value="F:hydrolase activity, acting on carbon-nitrogen (but not peptide) bonds"/>
    <property type="evidence" value="ECO:0007669"/>
    <property type="project" value="InterPro"/>
</dbReference>
<comment type="subcellular location">
    <subcellularLocation>
        <location evidence="2">Secreted</location>
    </subcellularLocation>
</comment>
<dbReference type="Proteomes" id="UP000287447">
    <property type="component" value="Unassembled WGS sequence"/>
</dbReference>
<feature type="domain" description="NodB homology" evidence="7">
    <location>
        <begin position="109"/>
        <end position="309"/>
    </location>
</feature>
<dbReference type="InterPro" id="IPR051398">
    <property type="entry name" value="Polysacch_Deacetylase"/>
</dbReference>
<gene>
    <name evidence="8" type="ORF">EOI86_13935</name>
</gene>
<dbReference type="PROSITE" id="PS51677">
    <property type="entry name" value="NODB"/>
    <property type="match status" value="1"/>
</dbReference>
<accession>A0A3S2VQ20</accession>
<dbReference type="AlphaFoldDB" id="A0A3S2VQ20"/>
<evidence type="ECO:0000313" key="8">
    <source>
        <dbReference type="EMBL" id="RVU36309.1"/>
    </source>
</evidence>
<evidence type="ECO:0000256" key="2">
    <source>
        <dbReference type="ARBA" id="ARBA00004613"/>
    </source>
</evidence>
<evidence type="ECO:0000256" key="4">
    <source>
        <dbReference type="ARBA" id="ARBA00020071"/>
    </source>
</evidence>
<comment type="function">
    <text evidence="1">Is involved in generating a small heat-stable compound (Nod), an acylated oligomer of N-acetylglucosamine, that stimulates mitosis in various plant protoplasts.</text>
</comment>
<dbReference type="EMBL" id="SADE01000002">
    <property type="protein sequence ID" value="RVU36309.1"/>
    <property type="molecule type" value="Genomic_DNA"/>
</dbReference>
<dbReference type="Pfam" id="PF01522">
    <property type="entry name" value="Polysacc_deac_1"/>
    <property type="match status" value="1"/>
</dbReference>
<reference evidence="9" key="1">
    <citation type="submission" date="2019-01" db="EMBL/GenBank/DDBJ databases">
        <title>Gri0909 isolated from a small marine red alga.</title>
        <authorList>
            <person name="Kim J."/>
            <person name="Jeong S.E."/>
            <person name="Jeon C.O."/>
        </authorList>
    </citation>
    <scope>NUCLEOTIDE SEQUENCE [LARGE SCALE GENOMIC DNA]</scope>
    <source>
        <strain evidence="9">Gri0909</strain>
    </source>
</reference>
<evidence type="ECO:0000259" key="7">
    <source>
        <dbReference type="PROSITE" id="PS51677"/>
    </source>
</evidence>
<dbReference type="CDD" id="cd10973">
    <property type="entry name" value="CE4_DAC_u4_5s"/>
    <property type="match status" value="1"/>
</dbReference>
<dbReference type="GO" id="GO:0005576">
    <property type="term" value="C:extracellular region"/>
    <property type="evidence" value="ECO:0007669"/>
    <property type="project" value="UniProtKB-SubCell"/>
</dbReference>
<keyword evidence="9" id="KW-1185">Reference proteome</keyword>
<organism evidence="8 9">
    <name type="scientific">Hwanghaeella grinnelliae</name>
    <dbReference type="NCBI Taxonomy" id="2500179"/>
    <lineage>
        <taxon>Bacteria</taxon>
        <taxon>Pseudomonadati</taxon>
        <taxon>Pseudomonadota</taxon>
        <taxon>Alphaproteobacteria</taxon>
        <taxon>Rhodospirillales</taxon>
        <taxon>Rhodospirillaceae</taxon>
        <taxon>Hwanghaeella</taxon>
    </lineage>
</organism>
<sequence>MERDTFYLSRSWHRIICRRQGRNWTASMLFILAGFLALLPAAWAPAVQAANSGVVIMYHRFGEDAYPTTSVTVEQLDEHIRELQSGSYAVMPLAEMIAALRAGRPLPDRAVAITIDDAYRSVYDVAWPKFRDAGLPFTVFVSTAGVDTGAPGIMTWDHLREMHQGGAAIEAHTVSHLHMADADVAKLREEVTESTLRIASEIGSKPKFFAYPYGEASDEVKAVVSEAGYTVAFGQQSGPLYPEADMLYLPRFPINMSFGGPDRFRQVINTLPLSLTDVLPSNPTLTKNPPNFGFTLPAKKSEADGIACYHSSFGRLTELEKLGESRIEIRFTEPFPEGRSRINCTAPGPNGRWRWFGMQYYVPAR</sequence>
<dbReference type="Gene3D" id="3.20.20.370">
    <property type="entry name" value="Glycoside hydrolase/deacetylase"/>
    <property type="match status" value="1"/>
</dbReference>
<comment type="caution">
    <text evidence="8">The sequence shown here is derived from an EMBL/GenBank/DDBJ whole genome shotgun (WGS) entry which is preliminary data.</text>
</comment>
<keyword evidence="5" id="KW-0732">Signal</keyword>
<evidence type="ECO:0000313" key="9">
    <source>
        <dbReference type="Proteomes" id="UP000287447"/>
    </source>
</evidence>
<comment type="similarity">
    <text evidence="3">Belongs to the polysaccharide deacetylase family.</text>
</comment>
<evidence type="ECO:0000256" key="5">
    <source>
        <dbReference type="ARBA" id="ARBA00022729"/>
    </source>
</evidence>
<proteinExistence type="inferred from homology"/>
<evidence type="ECO:0000256" key="3">
    <source>
        <dbReference type="ARBA" id="ARBA00010973"/>
    </source>
</evidence>
<dbReference type="PANTHER" id="PTHR34216:SF3">
    <property type="entry name" value="POLY-BETA-1,6-N-ACETYL-D-GLUCOSAMINE N-DEACETYLASE"/>
    <property type="match status" value="1"/>
</dbReference>
<dbReference type="InterPro" id="IPR011330">
    <property type="entry name" value="Glyco_hydro/deAcase_b/a-brl"/>
</dbReference>
<dbReference type="GO" id="GO:0005975">
    <property type="term" value="P:carbohydrate metabolic process"/>
    <property type="evidence" value="ECO:0007669"/>
    <property type="project" value="InterPro"/>
</dbReference>
<evidence type="ECO:0000256" key="1">
    <source>
        <dbReference type="ARBA" id="ARBA00003236"/>
    </source>
</evidence>
<protein>
    <recommendedName>
        <fullName evidence="4">Chitooligosaccharide deacetylase</fullName>
    </recommendedName>
    <alternativeName>
        <fullName evidence="6">Nodulation protein B</fullName>
    </alternativeName>
</protein>
<dbReference type="InterPro" id="IPR002509">
    <property type="entry name" value="NODB_dom"/>
</dbReference>
<name>A0A3S2VQ20_9PROT</name>